<keyword evidence="1" id="KW-0732">Signal</keyword>
<dbReference type="AlphaFoldDB" id="A0A2J6QSM8"/>
<proteinExistence type="predicted"/>
<reference evidence="2 3" key="1">
    <citation type="submission" date="2016-04" db="EMBL/GenBank/DDBJ databases">
        <title>A degradative enzymes factory behind the ericoid mycorrhizal symbiosis.</title>
        <authorList>
            <consortium name="DOE Joint Genome Institute"/>
            <person name="Martino E."/>
            <person name="Morin E."/>
            <person name="Grelet G."/>
            <person name="Kuo A."/>
            <person name="Kohler A."/>
            <person name="Daghino S."/>
            <person name="Barry K."/>
            <person name="Choi C."/>
            <person name="Cichocki N."/>
            <person name="Clum A."/>
            <person name="Copeland A."/>
            <person name="Hainaut M."/>
            <person name="Haridas S."/>
            <person name="Labutti K."/>
            <person name="Lindquist E."/>
            <person name="Lipzen A."/>
            <person name="Khouja H.-R."/>
            <person name="Murat C."/>
            <person name="Ohm R."/>
            <person name="Olson A."/>
            <person name="Spatafora J."/>
            <person name="Veneault-Fourrey C."/>
            <person name="Henrissat B."/>
            <person name="Grigoriev I."/>
            <person name="Martin F."/>
            <person name="Perotto S."/>
        </authorList>
    </citation>
    <scope>NUCLEOTIDE SEQUENCE [LARGE SCALE GENOMIC DNA]</scope>
    <source>
        <strain evidence="2 3">F</strain>
    </source>
</reference>
<feature type="non-terminal residue" evidence="2">
    <location>
        <position position="149"/>
    </location>
</feature>
<evidence type="ECO:0000256" key="1">
    <source>
        <dbReference type="SAM" id="SignalP"/>
    </source>
</evidence>
<evidence type="ECO:0000313" key="2">
    <source>
        <dbReference type="EMBL" id="PMD29269.1"/>
    </source>
</evidence>
<gene>
    <name evidence="2" type="ORF">L207DRAFT_521095</name>
</gene>
<sequence length="149" mass="16188">MGVGAAVGRGALLSPLSSLLLCLSQSACSPPLSLALSCPIVQPSFPKPPRPPHYPTWFVPKHRPFLAGWKLPTTHESRQCLPDATSHATVHMHRLRNSSSTQPRSTSSCTCTALHSTLHSPLLPLPSSRCQIARDNYKEAALPRVEPWV</sequence>
<accession>A0A2J6QSM8</accession>
<evidence type="ECO:0008006" key="4">
    <source>
        <dbReference type="Google" id="ProtNLM"/>
    </source>
</evidence>
<dbReference type="EMBL" id="KZ613976">
    <property type="protein sequence ID" value="PMD29269.1"/>
    <property type="molecule type" value="Genomic_DNA"/>
</dbReference>
<dbReference type="Proteomes" id="UP000235786">
    <property type="component" value="Unassembled WGS sequence"/>
</dbReference>
<feature type="signal peptide" evidence="1">
    <location>
        <begin position="1"/>
        <end position="35"/>
    </location>
</feature>
<name>A0A2J6QSM8_HYAVF</name>
<feature type="chain" id="PRO_5014324552" description="Secreted protein" evidence="1">
    <location>
        <begin position="36"/>
        <end position="149"/>
    </location>
</feature>
<protein>
    <recommendedName>
        <fullName evidence="4">Secreted protein</fullName>
    </recommendedName>
</protein>
<organism evidence="2 3">
    <name type="scientific">Hyaloscypha variabilis (strain UAMH 11265 / GT02V1 / F)</name>
    <name type="common">Meliniomyces variabilis</name>
    <dbReference type="NCBI Taxonomy" id="1149755"/>
    <lineage>
        <taxon>Eukaryota</taxon>
        <taxon>Fungi</taxon>
        <taxon>Dikarya</taxon>
        <taxon>Ascomycota</taxon>
        <taxon>Pezizomycotina</taxon>
        <taxon>Leotiomycetes</taxon>
        <taxon>Helotiales</taxon>
        <taxon>Hyaloscyphaceae</taxon>
        <taxon>Hyaloscypha</taxon>
        <taxon>Hyaloscypha variabilis</taxon>
    </lineage>
</organism>
<evidence type="ECO:0000313" key="3">
    <source>
        <dbReference type="Proteomes" id="UP000235786"/>
    </source>
</evidence>
<keyword evidence="3" id="KW-1185">Reference proteome</keyword>